<dbReference type="InterPro" id="IPR038109">
    <property type="entry name" value="DNA_bind_recomb_sf"/>
</dbReference>
<gene>
    <name evidence="3" type="ORF">I598_1280</name>
</gene>
<dbReference type="EMBL" id="CP014209">
    <property type="protein sequence ID" value="ANC30840.1"/>
    <property type="molecule type" value="Genomic_DNA"/>
</dbReference>
<dbReference type="KEGG" id="ido:I598_1280"/>
<dbReference type="PATRIC" id="fig|1300344.3.peg.1280"/>
<dbReference type="Proteomes" id="UP000076794">
    <property type="component" value="Chromosome"/>
</dbReference>
<sequence length="482" mass="52343">MSTPKRPAAAPVRAAIYVRISSDRTGGGLGVERQEADCRDLAARLGWDVAAVYADNDVSAYSGAPRPGYLAMLDDVKAGRVQAVVAWHTDRLHRRTLELEEFVALAESHDLQVQTVRSGQVDLSTASGRMVARMLGAAAQHEVDHARERMKRAKVQAAKDGKYRGGKRPYGFERDGVTHREEEADVIRHATKAVLAGRSLRAVCRDLNAEGHLTSGGKEWGPILLRDVLLRARNAGLIAHGTANRAGFEVIGTAQWEPVVDEDSWRAVVSLLTNPKRRTNSTSSENRWLGSYLYRCGRCGAVMRADSTAGPGSNRPNQAKRVHYRCTAAAHLQITQERTDAYVREVVAERVRDPRVVAALTAAKDSDAATADHERRTALAARLAAFEDDYAAGHLTGAQLARATATVQAEVEQIDARLAARVSRSALAPVLSSNDPGKAFLDAPLDVQRAVLAAVLRVEVQPATKRGVWWSPERLTLTAVGE</sequence>
<dbReference type="GO" id="GO:0003677">
    <property type="term" value="F:DNA binding"/>
    <property type="evidence" value="ECO:0007669"/>
    <property type="project" value="InterPro"/>
</dbReference>
<organism evidence="3 4">
    <name type="scientific">Isoptericola dokdonensis DS-3</name>
    <dbReference type="NCBI Taxonomy" id="1300344"/>
    <lineage>
        <taxon>Bacteria</taxon>
        <taxon>Bacillati</taxon>
        <taxon>Actinomycetota</taxon>
        <taxon>Actinomycetes</taxon>
        <taxon>Micrococcales</taxon>
        <taxon>Promicromonosporaceae</taxon>
        <taxon>Isoptericola</taxon>
    </lineage>
</organism>
<name>A0A161IKH6_9MICO</name>
<dbReference type="SMART" id="SM00857">
    <property type="entry name" value="Resolvase"/>
    <property type="match status" value="1"/>
</dbReference>
<proteinExistence type="predicted"/>
<dbReference type="InterPro" id="IPR050639">
    <property type="entry name" value="SSR_resolvase"/>
</dbReference>
<dbReference type="GO" id="GO:0000150">
    <property type="term" value="F:DNA strand exchange activity"/>
    <property type="evidence" value="ECO:0007669"/>
    <property type="project" value="InterPro"/>
</dbReference>
<accession>A0A161IKH6</accession>
<dbReference type="Gene3D" id="3.90.1750.20">
    <property type="entry name" value="Putative Large Serine Recombinase, Chain B, Domain 2"/>
    <property type="match status" value="1"/>
</dbReference>
<dbReference type="PANTHER" id="PTHR30461">
    <property type="entry name" value="DNA-INVERTASE FROM LAMBDOID PROPHAGE"/>
    <property type="match status" value="1"/>
</dbReference>
<evidence type="ECO:0008006" key="5">
    <source>
        <dbReference type="Google" id="ProtNLM"/>
    </source>
</evidence>
<dbReference type="SUPFAM" id="SSF53041">
    <property type="entry name" value="Resolvase-like"/>
    <property type="match status" value="1"/>
</dbReference>
<dbReference type="PROSITE" id="PS51736">
    <property type="entry name" value="RECOMBINASES_3"/>
    <property type="match status" value="1"/>
</dbReference>
<dbReference type="Gene3D" id="3.40.50.1390">
    <property type="entry name" value="Resolvase, N-terminal catalytic domain"/>
    <property type="match status" value="1"/>
</dbReference>
<keyword evidence="4" id="KW-1185">Reference proteome</keyword>
<dbReference type="RefSeq" id="WP_068202235.1">
    <property type="nucleotide sequence ID" value="NZ_CP014209.1"/>
</dbReference>
<dbReference type="OrthoDB" id="4500247at2"/>
<protein>
    <recommendedName>
        <fullName evidence="5">DNA-invertase hin</fullName>
    </recommendedName>
</protein>
<evidence type="ECO:0000259" key="1">
    <source>
        <dbReference type="PROSITE" id="PS51736"/>
    </source>
</evidence>
<feature type="domain" description="Recombinase" evidence="2">
    <location>
        <begin position="169"/>
        <end position="278"/>
    </location>
</feature>
<evidence type="ECO:0000313" key="3">
    <source>
        <dbReference type="EMBL" id="ANC30840.1"/>
    </source>
</evidence>
<dbReference type="CDD" id="cd00338">
    <property type="entry name" value="Ser_Recombinase"/>
    <property type="match status" value="1"/>
</dbReference>
<dbReference type="Pfam" id="PF00239">
    <property type="entry name" value="Resolvase"/>
    <property type="match status" value="1"/>
</dbReference>
<dbReference type="InterPro" id="IPR011109">
    <property type="entry name" value="DNA_bind_recombinase_dom"/>
</dbReference>
<dbReference type="AlphaFoldDB" id="A0A161IKH6"/>
<reference evidence="3 4" key="1">
    <citation type="submission" date="2016-01" db="EMBL/GenBank/DDBJ databases">
        <title>Complete genome sequence of a soil Actinobacterium, Isoptericola dokdonensis DS-3.</title>
        <authorList>
            <person name="Kwon S.-K."/>
            <person name="Kim J.F."/>
        </authorList>
    </citation>
    <scope>NUCLEOTIDE SEQUENCE [LARGE SCALE GENOMIC DNA]</scope>
    <source>
        <strain evidence="3 4">DS-3</strain>
    </source>
</reference>
<dbReference type="Pfam" id="PF07508">
    <property type="entry name" value="Recombinase"/>
    <property type="match status" value="1"/>
</dbReference>
<dbReference type="STRING" id="1300344.I598_1280"/>
<feature type="domain" description="Resolvase/invertase-type recombinase catalytic" evidence="1">
    <location>
        <begin position="13"/>
        <end position="161"/>
    </location>
</feature>
<dbReference type="InterPro" id="IPR036162">
    <property type="entry name" value="Resolvase-like_N_sf"/>
</dbReference>
<dbReference type="InterPro" id="IPR006119">
    <property type="entry name" value="Resolv_N"/>
</dbReference>
<dbReference type="PANTHER" id="PTHR30461:SF23">
    <property type="entry name" value="DNA RECOMBINASE-RELATED"/>
    <property type="match status" value="1"/>
</dbReference>
<dbReference type="PROSITE" id="PS51737">
    <property type="entry name" value="RECOMBINASE_DNA_BIND"/>
    <property type="match status" value="1"/>
</dbReference>
<evidence type="ECO:0000259" key="2">
    <source>
        <dbReference type="PROSITE" id="PS51737"/>
    </source>
</evidence>
<evidence type="ECO:0000313" key="4">
    <source>
        <dbReference type="Proteomes" id="UP000076794"/>
    </source>
</evidence>